<name>A0ABP0ECS1_9ASCO</name>
<evidence type="ECO:0000256" key="1">
    <source>
        <dbReference type="ARBA" id="ARBA00010171"/>
    </source>
</evidence>
<accession>A0ABP0ECS1</accession>
<dbReference type="Pfam" id="PF02463">
    <property type="entry name" value="SMC_N"/>
    <property type="match status" value="1"/>
</dbReference>
<evidence type="ECO:0000313" key="7">
    <source>
        <dbReference type="Proteomes" id="UP001497600"/>
    </source>
</evidence>
<reference evidence="6 7" key="1">
    <citation type="submission" date="2024-01" db="EMBL/GenBank/DDBJ databases">
        <authorList>
            <consortium name="Genoscope - CEA"/>
            <person name="William W."/>
        </authorList>
    </citation>
    <scope>NUCLEOTIDE SEQUENCE [LARGE SCALE GENOMIC DNA]</scope>
    <source>
        <strain evidence="6 7">29B2s-10</strain>
    </source>
</reference>
<protein>
    <recommendedName>
        <fullName evidence="2">Structural maintenance of chromosomes protein 5</fullName>
    </recommendedName>
</protein>
<feature type="domain" description="RecF/RecN/SMC N-terminal" evidence="5">
    <location>
        <begin position="22"/>
        <end position="1024"/>
    </location>
</feature>
<comment type="similarity">
    <text evidence="1">Belongs to the SMC family. SMC5 subfamily.</text>
</comment>
<dbReference type="Gene3D" id="3.40.50.300">
    <property type="entry name" value="P-loop containing nucleotide triphosphate hydrolases"/>
    <property type="match status" value="2"/>
</dbReference>
<keyword evidence="3 4" id="KW-0175">Coiled coil</keyword>
<feature type="coiled-coil region" evidence="4">
    <location>
        <begin position="631"/>
        <end position="732"/>
    </location>
</feature>
<sequence length="1071" mass="123946">MNSNEIKRRRVDTPTSFPPGSIIKVKVKNFTTYSYGEFNLSPTLNMIIGPNGTGKSTLVSAICLGLAGRIDLIKRKSMKSMIKTGQTECTIEITLQNHDLKPNLVIERVFTEKESRWKINNRKSDEKSIKNLCKEFNIQLDNLCHFLPQERVAEFAGLSPEKLLLETERTIGDGSLLAMHEDLIRNDKDSVDLQEKITKTEQDYNNLIEERDRLQEEANKYQEYQTKTKELENHVMLIPYAQIQDLKNQQRHLKKERDQAKRELEKFNLNAKPIEEQLNAFKKELKQANKHIIDTKEIEKESKEKHEALKQEIQTDEDKINELIQTIGSLKTRADRKKAERDQYIIDVEELENKIKDFPNVDDNELVNLKKSRDLKHGEIADLKPQIEEIEYSLRPKKNLFDTLKSEMNEKVDRLTSTDKIVVLDNRNNRNRNVMMDSSYGAHKLLRDHPELKDQYFEAPVVSCEVPDLRYAKYIEKVIDNNTLLGISFTSKEAYNKVNNLVFKKFNVPMRVTTRTAPKSMYSREELKRFGFDGYLSDFISGPSEVLNMLNEVSKLNNIPVSHTPLSEEQLGRLLNEDNSSPNNKFGKFLSGGNLFTIRKSRYGSKQSFFITEKVPEARLFVSSGLSEHAKEEVRADIQSLKQRMQQIIAEVEDSQQELIQLKTQQKSASEEFKSYTSKLEELSKLKNLKATLQSRLKSKKELVKRLDSETKKDYSEKIVQVENKIKQKKSIVSEKMLQISQILKELSDISIQLCQAQLYELQNENKVVTAQSFLENLEDHKIQLKEKYIKAKAKYDEIKKSDAAKKIQEQSTSYTPEERQVLGALAASYLQSNTLTEINIRNKIKLLEEERSLMSTVDQSSMESLRRKLQEIEFADKELPILKTNLSSLKSRIESIHREWEPKLSDLVTKISHIFQKRFTAVASDGQVELAKADRYKDWKLQILVKFRENSDLKILDHQSQSGGERAVSTIFFIMSLQGLTDAPFRVVDEINQGMDPKNEKMAHKYLVHTACKSKSSQYFLVTPKLLTGLYYHPEMVIHCIYTGAYLDPIDQKSKSPDFLDFKRCVELTT</sequence>
<evidence type="ECO:0000256" key="4">
    <source>
        <dbReference type="SAM" id="Coils"/>
    </source>
</evidence>
<dbReference type="PANTHER" id="PTHR45916:SF1">
    <property type="entry name" value="STRUCTURAL MAINTENANCE OF CHROMOSOMES PROTEIN 5"/>
    <property type="match status" value="1"/>
</dbReference>
<dbReference type="PANTHER" id="PTHR45916">
    <property type="entry name" value="STRUCTURAL MAINTENANCE OF CHROMOSOMES PROTEIN 5"/>
    <property type="match status" value="1"/>
</dbReference>
<gene>
    <name evidence="6" type="primary">SMC5</name>
    <name evidence="6" type="ORF">CAAN4_C01200</name>
</gene>
<dbReference type="EMBL" id="OZ004255">
    <property type="protein sequence ID" value="CAK7899113.1"/>
    <property type="molecule type" value="Genomic_DNA"/>
</dbReference>
<dbReference type="InterPro" id="IPR003395">
    <property type="entry name" value="RecF/RecN/SMC_N"/>
</dbReference>
<keyword evidence="7" id="KW-1185">Reference proteome</keyword>
<dbReference type="Proteomes" id="UP001497600">
    <property type="component" value="Chromosome C"/>
</dbReference>
<evidence type="ECO:0000313" key="6">
    <source>
        <dbReference type="EMBL" id="CAK7899113.1"/>
    </source>
</evidence>
<evidence type="ECO:0000256" key="3">
    <source>
        <dbReference type="ARBA" id="ARBA00023054"/>
    </source>
</evidence>
<dbReference type="SUPFAM" id="SSF52540">
    <property type="entry name" value="P-loop containing nucleoside triphosphate hydrolases"/>
    <property type="match status" value="2"/>
</dbReference>
<evidence type="ECO:0000259" key="5">
    <source>
        <dbReference type="Pfam" id="PF02463"/>
    </source>
</evidence>
<feature type="coiled-coil region" evidence="4">
    <location>
        <begin position="190"/>
        <end position="354"/>
    </location>
</feature>
<dbReference type="InterPro" id="IPR027417">
    <property type="entry name" value="P-loop_NTPase"/>
</dbReference>
<evidence type="ECO:0000256" key="2">
    <source>
        <dbReference type="ARBA" id="ARBA00018687"/>
    </source>
</evidence>
<feature type="coiled-coil region" evidence="4">
    <location>
        <begin position="775"/>
        <end position="802"/>
    </location>
</feature>
<organism evidence="6 7">
    <name type="scientific">[Candida] anglica</name>
    <dbReference type="NCBI Taxonomy" id="148631"/>
    <lineage>
        <taxon>Eukaryota</taxon>
        <taxon>Fungi</taxon>
        <taxon>Dikarya</taxon>
        <taxon>Ascomycota</taxon>
        <taxon>Saccharomycotina</taxon>
        <taxon>Pichiomycetes</taxon>
        <taxon>Debaryomycetaceae</taxon>
        <taxon>Kurtzmaniella</taxon>
    </lineage>
</organism>
<proteinExistence type="inferred from homology"/>